<reference evidence="6 7" key="2">
    <citation type="journal article" date="2011" name="Stand. Genomic Sci.">
        <title>Complete genome sequence of Mahella australiensis type strain (50-1 BON).</title>
        <authorList>
            <person name="Sikorski J."/>
            <person name="Teshima H."/>
            <person name="Nolan M."/>
            <person name="Lucas S."/>
            <person name="Hammon N."/>
            <person name="Deshpande S."/>
            <person name="Cheng J.F."/>
            <person name="Pitluck S."/>
            <person name="Liolios K."/>
            <person name="Pagani I."/>
            <person name="Ivanova N."/>
            <person name="Huntemann M."/>
            <person name="Mavromatis K."/>
            <person name="Ovchinikova G."/>
            <person name="Pati A."/>
            <person name="Tapia R."/>
            <person name="Han C."/>
            <person name="Goodwin L."/>
            <person name="Chen A."/>
            <person name="Palaniappan K."/>
            <person name="Land M."/>
            <person name="Hauser L."/>
            <person name="Ngatchou-Djao O.D."/>
            <person name="Rohde M."/>
            <person name="Pukall R."/>
            <person name="Spring S."/>
            <person name="Abt B."/>
            <person name="Goker M."/>
            <person name="Detter J.C."/>
            <person name="Woyke T."/>
            <person name="Bristow J."/>
            <person name="Markowitz V."/>
            <person name="Hugenholtz P."/>
            <person name="Eisen J.A."/>
            <person name="Kyrpides N.C."/>
            <person name="Klenk H.P."/>
            <person name="Lapidus A."/>
        </authorList>
    </citation>
    <scope>NUCLEOTIDE SEQUENCE [LARGE SCALE GENOMIC DNA]</scope>
    <source>
        <strain evidence="7">DSM 15567 / CIP 107919 / 50-1 BON</strain>
    </source>
</reference>
<proteinExistence type="inferred from homology"/>
<reference evidence="7" key="1">
    <citation type="submission" date="2010-11" db="EMBL/GenBank/DDBJ databases">
        <title>The complete genome of Mahella australiensis DSM 15567.</title>
        <authorList>
            <consortium name="US DOE Joint Genome Institute (JGI-PGF)"/>
            <person name="Lucas S."/>
            <person name="Copeland A."/>
            <person name="Lapidus A."/>
            <person name="Bruce D."/>
            <person name="Goodwin L."/>
            <person name="Pitluck S."/>
            <person name="Kyrpides N."/>
            <person name="Mavromatis K."/>
            <person name="Pagani I."/>
            <person name="Ivanova N."/>
            <person name="Teshima H."/>
            <person name="Brettin T."/>
            <person name="Detter J.C."/>
            <person name="Han C."/>
            <person name="Tapia R."/>
            <person name="Land M."/>
            <person name="Hauser L."/>
            <person name="Markowitz V."/>
            <person name="Cheng J.-F."/>
            <person name="Hugenholtz P."/>
            <person name="Woyke T."/>
            <person name="Wu D."/>
            <person name="Spring S."/>
            <person name="Pukall R."/>
            <person name="Steenblock K."/>
            <person name="Schneider S."/>
            <person name="Klenk H.-P."/>
            <person name="Eisen J.A."/>
        </authorList>
    </citation>
    <scope>NUCLEOTIDE SEQUENCE [LARGE SCALE GENOMIC DNA]</scope>
    <source>
        <strain evidence="7">DSM 15567 / CIP 107919 / 50-1 BON</strain>
    </source>
</reference>
<evidence type="ECO:0000256" key="2">
    <source>
        <dbReference type="ARBA" id="ARBA00022801"/>
    </source>
</evidence>
<evidence type="ECO:0000313" key="7">
    <source>
        <dbReference type="Proteomes" id="UP000008457"/>
    </source>
</evidence>
<protein>
    <submittedName>
        <fullName evidence="6">Protein tyrosine phosphatase</fullName>
    </submittedName>
</protein>
<dbReference type="RefSeq" id="WP_013779701.1">
    <property type="nucleotide sequence ID" value="NC_015520.1"/>
</dbReference>
<name>F3ZVB7_MAHA5</name>
<dbReference type="SMART" id="SM00226">
    <property type="entry name" value="LMWPc"/>
    <property type="match status" value="1"/>
</dbReference>
<dbReference type="PANTHER" id="PTHR11717">
    <property type="entry name" value="LOW MOLECULAR WEIGHT PROTEIN TYROSINE PHOSPHATASE"/>
    <property type="match status" value="1"/>
</dbReference>
<dbReference type="HOGENOM" id="CLU_071415_1_2_9"/>
<evidence type="ECO:0000256" key="1">
    <source>
        <dbReference type="ARBA" id="ARBA00011063"/>
    </source>
</evidence>
<evidence type="ECO:0000259" key="5">
    <source>
        <dbReference type="SMART" id="SM00226"/>
    </source>
</evidence>
<comment type="similarity">
    <text evidence="1">Belongs to the low molecular weight phosphotyrosine protein phosphatase family.</text>
</comment>
<dbReference type="Gene3D" id="3.40.50.2300">
    <property type="match status" value="1"/>
</dbReference>
<feature type="domain" description="Phosphotyrosine protein phosphatase I" evidence="5">
    <location>
        <begin position="3"/>
        <end position="150"/>
    </location>
</feature>
<evidence type="ECO:0000256" key="4">
    <source>
        <dbReference type="PIRSR" id="PIRSR617867-1"/>
    </source>
</evidence>
<gene>
    <name evidence="6" type="ordered locus">Mahau_0044</name>
</gene>
<dbReference type="SUPFAM" id="SSF52788">
    <property type="entry name" value="Phosphotyrosine protein phosphatases I"/>
    <property type="match status" value="1"/>
</dbReference>
<dbReference type="PRINTS" id="PR00719">
    <property type="entry name" value="LMWPTPASE"/>
</dbReference>
<dbReference type="KEGG" id="mas:Mahau_0044"/>
<dbReference type="AlphaFoldDB" id="F3ZVB7"/>
<evidence type="ECO:0000256" key="3">
    <source>
        <dbReference type="ARBA" id="ARBA00022912"/>
    </source>
</evidence>
<organism evidence="6 7">
    <name type="scientific">Mahella australiensis (strain DSM 15567 / CIP 107919 / 50-1 BON)</name>
    <dbReference type="NCBI Taxonomy" id="697281"/>
    <lineage>
        <taxon>Bacteria</taxon>
        <taxon>Bacillati</taxon>
        <taxon>Bacillota</taxon>
        <taxon>Clostridia</taxon>
        <taxon>Thermoanaerobacterales</taxon>
        <taxon>Thermoanaerobacterales Family IV. Incertae Sedis</taxon>
        <taxon>Mahella</taxon>
    </lineage>
</organism>
<dbReference type="GO" id="GO:0004725">
    <property type="term" value="F:protein tyrosine phosphatase activity"/>
    <property type="evidence" value="ECO:0007669"/>
    <property type="project" value="InterPro"/>
</dbReference>
<dbReference type="EMBL" id="CP002360">
    <property type="protein sequence ID" value="AEE95267.1"/>
    <property type="molecule type" value="Genomic_DNA"/>
</dbReference>
<evidence type="ECO:0000313" key="6">
    <source>
        <dbReference type="EMBL" id="AEE95267.1"/>
    </source>
</evidence>
<dbReference type="InterPro" id="IPR017867">
    <property type="entry name" value="Tyr_phospatase_low_mol_wt"/>
</dbReference>
<keyword evidence="3" id="KW-0904">Protein phosphatase</keyword>
<dbReference type="Proteomes" id="UP000008457">
    <property type="component" value="Chromosome"/>
</dbReference>
<feature type="active site" description="Nucleophile" evidence="4">
    <location>
        <position position="9"/>
    </location>
</feature>
<dbReference type="STRING" id="697281.Mahau_0044"/>
<dbReference type="InterPro" id="IPR050438">
    <property type="entry name" value="LMW_PTPase"/>
</dbReference>
<dbReference type="InterPro" id="IPR023485">
    <property type="entry name" value="Ptyr_pPase"/>
</dbReference>
<sequence>MISSILFVCSGNTCRSPMAQAIAETMFRKADSGLEAIKVMSAGIAAVNGQPASANAIEVMREMGMDISRHRSRMLSGELVEQADLILTMTLQHKRYVLMMFPESYDKVFTLKEYADCGSSDIPDPFGGSLEDYRECANEIQQALFRLVQKLKQGQ</sequence>
<keyword evidence="2" id="KW-0378">Hydrolase</keyword>
<dbReference type="PANTHER" id="PTHR11717:SF31">
    <property type="entry name" value="LOW MOLECULAR WEIGHT PROTEIN-TYROSINE-PHOSPHATASE ETP-RELATED"/>
    <property type="match status" value="1"/>
</dbReference>
<dbReference type="CDD" id="cd16344">
    <property type="entry name" value="LMWPAP"/>
    <property type="match status" value="1"/>
</dbReference>
<feature type="active site" description="Proton donor" evidence="4">
    <location>
        <position position="124"/>
    </location>
</feature>
<dbReference type="Pfam" id="PF01451">
    <property type="entry name" value="LMWPc"/>
    <property type="match status" value="1"/>
</dbReference>
<dbReference type="InterPro" id="IPR036196">
    <property type="entry name" value="Ptyr_pPase_sf"/>
</dbReference>
<accession>F3ZVB7</accession>
<feature type="active site" evidence="4">
    <location>
        <position position="15"/>
    </location>
</feature>
<dbReference type="eggNOG" id="COG0394">
    <property type="taxonomic scope" value="Bacteria"/>
</dbReference>
<keyword evidence="7" id="KW-1185">Reference proteome</keyword>